<evidence type="ECO:0000256" key="2">
    <source>
        <dbReference type="SAM" id="Phobius"/>
    </source>
</evidence>
<accession>A0A7D5T7E9</accession>
<feature type="transmembrane region" description="Helical" evidence="2">
    <location>
        <begin position="63"/>
        <end position="84"/>
    </location>
</feature>
<feature type="transmembrane region" description="Helical" evidence="2">
    <location>
        <begin position="392"/>
        <end position="410"/>
    </location>
</feature>
<dbReference type="EMBL" id="CP058909">
    <property type="protein sequence ID" value="QLH80210.1"/>
    <property type="molecule type" value="Genomic_DNA"/>
</dbReference>
<feature type="transmembrane region" description="Helical" evidence="2">
    <location>
        <begin position="205"/>
        <end position="222"/>
    </location>
</feature>
<dbReference type="KEGG" id="hpel:HZS54_00595"/>
<feature type="transmembrane region" description="Helical" evidence="2">
    <location>
        <begin position="160"/>
        <end position="176"/>
    </location>
</feature>
<feature type="compositionally biased region" description="Low complexity" evidence="1">
    <location>
        <begin position="9"/>
        <end position="23"/>
    </location>
</feature>
<gene>
    <name evidence="4" type="ORF">HZS54_00595</name>
</gene>
<evidence type="ECO:0000313" key="4">
    <source>
        <dbReference type="EMBL" id="QLH80210.1"/>
    </source>
</evidence>
<feature type="transmembrane region" description="Helical" evidence="2">
    <location>
        <begin position="416"/>
        <end position="438"/>
    </location>
</feature>
<reference evidence="4 5" key="1">
    <citation type="submission" date="2020-07" db="EMBL/GenBank/DDBJ databases">
        <title>Halosimplex litoreum sp. nov. and Halosimplex rubrum sp. nov., isolated from different salt environments.</title>
        <authorList>
            <person name="Cui H."/>
        </authorList>
    </citation>
    <scope>NUCLEOTIDE SEQUENCE [LARGE SCALE GENOMIC DNA]</scope>
    <source>
        <strain evidence="4 5">R2</strain>
    </source>
</reference>
<dbReference type="InterPro" id="IPR019962">
    <property type="entry name" value="CHP03663"/>
</dbReference>
<feature type="region of interest" description="Disordered" evidence="1">
    <location>
        <begin position="614"/>
        <end position="636"/>
    </location>
</feature>
<dbReference type="PANTHER" id="PTHR41710">
    <property type="entry name" value="GLYCOSYL TRANSFERASE, FAMILY 39"/>
    <property type="match status" value="1"/>
</dbReference>
<protein>
    <submittedName>
        <fullName evidence="4">TIGR03663 family protein</fullName>
    </submittedName>
</protein>
<dbReference type="InterPro" id="IPR038731">
    <property type="entry name" value="RgtA/B/C-like"/>
</dbReference>
<evidence type="ECO:0000313" key="5">
    <source>
        <dbReference type="Proteomes" id="UP000509346"/>
    </source>
</evidence>
<dbReference type="PANTHER" id="PTHR41710:SF2">
    <property type="entry name" value="GLYCOSYL TRANSFERASE FAMILY 39_83 DOMAIN-CONTAINING PROTEIN"/>
    <property type="match status" value="1"/>
</dbReference>
<keyword evidence="2" id="KW-0812">Transmembrane</keyword>
<feature type="transmembrane region" description="Helical" evidence="2">
    <location>
        <begin position="363"/>
        <end position="380"/>
    </location>
</feature>
<feature type="transmembrane region" description="Helical" evidence="2">
    <location>
        <begin position="131"/>
        <end position="151"/>
    </location>
</feature>
<dbReference type="RefSeq" id="WP_179920042.1">
    <property type="nucleotide sequence ID" value="NZ_CP058909.1"/>
</dbReference>
<proteinExistence type="predicted"/>
<feature type="compositionally biased region" description="Basic and acidic residues" evidence="1">
    <location>
        <begin position="32"/>
        <end position="45"/>
    </location>
</feature>
<organism evidence="4 5">
    <name type="scientific">Halosimplex pelagicum</name>
    <dbReference type="NCBI Taxonomy" id="869886"/>
    <lineage>
        <taxon>Archaea</taxon>
        <taxon>Methanobacteriati</taxon>
        <taxon>Methanobacteriota</taxon>
        <taxon>Stenosarchaea group</taxon>
        <taxon>Halobacteria</taxon>
        <taxon>Halobacteriales</taxon>
        <taxon>Haloarculaceae</taxon>
        <taxon>Halosimplex</taxon>
    </lineage>
</organism>
<sequence length="636" mass="68862">MSRSDSESDAAGSGDAGESPGPETGAAGDSADPAHESTASDRDPPDPGGSTGRFDGIDRTTQWVLAVVAGGLLARLALLGARVAHYDEGRVAWWSSYFLETGQFEYRYIIHGPLVQHVNKFLFDALGANDFTMRLFVALVGALLPLAALLFREHLDGDEVIGTAFFLAFSPLLLYYSRFFRSTLLAAAFAFVAFGLLVRAYDERSVWYVYGAVVFVALAFTAKENAAVYLLVWLGASALLLDQALFRTGDDRSGFEWARERLDARTRPLGDYVADFLWHGAIAVVLFLAVTLYFYAPRSPGTEAVGFWQAVTNPTLFPDLFGRTLDDVVEGYSYWFGGTTDAGCRKENIIDAYLCFLGQEVHAMAQSALALTIMAVVGFLAERWGRARSRGVVLFCAYWGFVSVVGYPLGTDIANAWIAVNALVPLALPAGVGIALVADRGRDAVHTNSVRFGITAFALVLIAGYMAGSAGWYVYMNDTSDDNELVQYAQPADDFRPSMEVLEDHAADHQGPDVLFVGSSYVRNNPRDGGIEPRCSSISETLPLQWYVDAYGATGDCIQDAETAAQRLQDGDVDPLVVIAPNSLENDLAPALDGYDADVYRLRSYGSETVFFSDRTPDQSSGNASAVEPRALAVGN</sequence>
<feature type="transmembrane region" description="Helical" evidence="2">
    <location>
        <begin position="450"/>
        <end position="475"/>
    </location>
</feature>
<dbReference type="NCBIfam" id="TIGR03663">
    <property type="entry name" value="flippase activity-associated protein Agl23"/>
    <property type="match status" value="1"/>
</dbReference>
<feature type="region of interest" description="Disordered" evidence="1">
    <location>
        <begin position="1"/>
        <end position="55"/>
    </location>
</feature>
<dbReference type="Pfam" id="PF13231">
    <property type="entry name" value="PMT_2"/>
    <property type="match status" value="1"/>
</dbReference>
<keyword evidence="5" id="KW-1185">Reference proteome</keyword>
<evidence type="ECO:0000259" key="3">
    <source>
        <dbReference type="Pfam" id="PF13231"/>
    </source>
</evidence>
<feature type="domain" description="Glycosyltransferase RgtA/B/C/D-like" evidence="3">
    <location>
        <begin position="111"/>
        <end position="242"/>
    </location>
</feature>
<evidence type="ECO:0000256" key="1">
    <source>
        <dbReference type="SAM" id="MobiDB-lite"/>
    </source>
</evidence>
<dbReference type="InterPro" id="IPR016950">
    <property type="entry name" value="Manno-Trfase_MA4085_prd"/>
</dbReference>
<feature type="transmembrane region" description="Helical" evidence="2">
    <location>
        <begin position="182"/>
        <end position="198"/>
    </location>
</feature>
<keyword evidence="2" id="KW-1133">Transmembrane helix</keyword>
<dbReference type="Proteomes" id="UP000509346">
    <property type="component" value="Chromosome"/>
</dbReference>
<dbReference type="AlphaFoldDB" id="A0A7D5T7E9"/>
<feature type="transmembrane region" description="Helical" evidence="2">
    <location>
        <begin position="276"/>
        <end position="296"/>
    </location>
</feature>
<name>A0A7D5T7E9_9EURY</name>
<feature type="transmembrane region" description="Helical" evidence="2">
    <location>
        <begin position="228"/>
        <end position="246"/>
    </location>
</feature>
<dbReference type="GeneID" id="56081042"/>
<keyword evidence="2" id="KW-0472">Membrane</keyword>
<dbReference type="OrthoDB" id="313515at2157"/>
<dbReference type="PIRSF" id="PIRSF030218">
    <property type="entry name" value="Mannosyltr_MA4085_prd"/>
    <property type="match status" value="1"/>
</dbReference>